<dbReference type="AlphaFoldDB" id="A0A4R0JFT8"/>
<dbReference type="OrthoDB" id="4310369at2"/>
<feature type="region of interest" description="Disordered" evidence="1">
    <location>
        <begin position="1"/>
        <end position="48"/>
    </location>
</feature>
<feature type="region of interest" description="Disordered" evidence="1">
    <location>
        <begin position="67"/>
        <end position="184"/>
    </location>
</feature>
<dbReference type="RefSeq" id="WP_131284343.1">
    <property type="nucleotide sequence ID" value="NZ_SJKA01000001.1"/>
</dbReference>
<proteinExistence type="predicted"/>
<evidence type="ECO:0000256" key="1">
    <source>
        <dbReference type="SAM" id="MobiDB-lite"/>
    </source>
</evidence>
<reference evidence="2 3" key="1">
    <citation type="submission" date="2019-02" db="EMBL/GenBank/DDBJ databases">
        <title>Kribbella capetownensis sp. nov. and Kribbella speibonae sp. nov., isolated from soil.</title>
        <authorList>
            <person name="Curtis S.M."/>
            <person name="Norton I."/>
            <person name="Everest G.J."/>
            <person name="Meyers P.R."/>
        </authorList>
    </citation>
    <scope>NUCLEOTIDE SEQUENCE [LARGE SCALE GENOMIC DNA]</scope>
    <source>
        <strain evidence="2 3">DSM 27082</strain>
    </source>
</reference>
<name>A0A4R0JFT8_9ACTN</name>
<protein>
    <submittedName>
        <fullName evidence="2">Uncharacterized protein</fullName>
    </submittedName>
</protein>
<gene>
    <name evidence="2" type="ORF">E0H50_02760</name>
</gene>
<dbReference type="Proteomes" id="UP000292695">
    <property type="component" value="Unassembled WGS sequence"/>
</dbReference>
<accession>A0A4R0JFT8</accession>
<dbReference type="EMBL" id="SJKA01000001">
    <property type="protein sequence ID" value="TCC43408.1"/>
    <property type="molecule type" value="Genomic_DNA"/>
</dbReference>
<feature type="compositionally biased region" description="Acidic residues" evidence="1">
    <location>
        <begin position="97"/>
        <end position="121"/>
    </location>
</feature>
<feature type="compositionally biased region" description="Basic and acidic residues" evidence="1">
    <location>
        <begin position="8"/>
        <end position="24"/>
    </location>
</feature>
<feature type="compositionally biased region" description="Basic and acidic residues" evidence="1">
    <location>
        <begin position="168"/>
        <end position="184"/>
    </location>
</feature>
<comment type="caution">
    <text evidence="2">The sequence shown here is derived from an EMBL/GenBank/DDBJ whole genome shotgun (WGS) entry which is preliminary data.</text>
</comment>
<evidence type="ECO:0000313" key="3">
    <source>
        <dbReference type="Proteomes" id="UP000292695"/>
    </source>
</evidence>
<evidence type="ECO:0000313" key="2">
    <source>
        <dbReference type="EMBL" id="TCC43408.1"/>
    </source>
</evidence>
<feature type="compositionally biased region" description="Basic and acidic residues" evidence="1">
    <location>
        <begin position="136"/>
        <end position="160"/>
    </location>
</feature>
<keyword evidence="3" id="KW-1185">Reference proteome</keyword>
<organism evidence="2 3">
    <name type="scientific">Kribbella sindirgiensis</name>
    <dbReference type="NCBI Taxonomy" id="1124744"/>
    <lineage>
        <taxon>Bacteria</taxon>
        <taxon>Bacillati</taxon>
        <taxon>Actinomycetota</taxon>
        <taxon>Actinomycetes</taxon>
        <taxon>Propionibacteriales</taxon>
        <taxon>Kribbellaceae</taxon>
        <taxon>Kribbella</taxon>
    </lineage>
</organism>
<feature type="compositionally biased region" description="Basic and acidic residues" evidence="1">
    <location>
        <begin position="35"/>
        <end position="48"/>
    </location>
</feature>
<sequence length="400" mass="44110">MSEAAEPADERGRAEADRPVEARLSDGTQTTSQETPDHLSADLREQMLRDPRFTRLGWGAEPGVEEQYVAREAAQPVADAESDQSEETVTGRRVAEQMEDESSGAATDAEDNSGDPAEEAADVSVPFSVDTEVDSEPIKSRFDRWDPERLAMARPPKPEVSEADDVQPDDRTEGNDRRAEDERNGVAYIAASKDTRPWLAPAAECEPIVQSVYASIDQSDGHGHIRHGAMGSDEMQARRVAFNEDPAQPDPEKRALGVDGIDDSKQHYCGKDSTRVHDATALAAVYVMAAEHPEVRAVLDRPFDENVQPRDIAVPIAELLGSDGHEFCSGFTLKGWPEAKAARKEWLQVARAGGDLSEMPEPEVERIPTFEGGDIKIVFKRNLEAKRYGIYTLFPRPFEE</sequence>